<name>A0A0A1DQT2_NOCSI</name>
<evidence type="ECO:0000313" key="2">
    <source>
        <dbReference type="Proteomes" id="UP000030300"/>
    </source>
</evidence>
<dbReference type="EMBL" id="CP009896">
    <property type="protein sequence ID" value="AIY17750.2"/>
    <property type="molecule type" value="Genomic_DNA"/>
</dbReference>
<organism evidence="1 2">
    <name type="scientific">Nocardioides simplex</name>
    <name type="common">Arthrobacter simplex</name>
    <dbReference type="NCBI Taxonomy" id="2045"/>
    <lineage>
        <taxon>Bacteria</taxon>
        <taxon>Bacillati</taxon>
        <taxon>Actinomycetota</taxon>
        <taxon>Actinomycetes</taxon>
        <taxon>Propionibacteriales</taxon>
        <taxon>Nocardioidaceae</taxon>
        <taxon>Pimelobacter</taxon>
    </lineage>
</organism>
<dbReference type="HOGENOM" id="CLU_2718306_0_0_11"/>
<dbReference type="GeneID" id="96610169"/>
<reference evidence="1 2" key="1">
    <citation type="journal article" date="2015" name="Genome Announc.">
        <title>Complete Genome Sequence of Steroid-Transforming Nocardioides simplex VKM Ac-2033D.</title>
        <authorList>
            <person name="Shtratnikova V.Y."/>
            <person name="Schelkunov M.I."/>
            <person name="Pekov Y.A."/>
            <person name="Fokina V.V."/>
            <person name="Logacheva M.D."/>
            <person name="Sokolov S.L."/>
            <person name="Bragin E.Y."/>
            <person name="Ashapkin V.V."/>
            <person name="Donova M.V."/>
        </authorList>
    </citation>
    <scope>NUCLEOTIDE SEQUENCE [LARGE SCALE GENOMIC DNA]</scope>
    <source>
        <strain evidence="1 2">VKM Ac-2033D</strain>
    </source>
</reference>
<gene>
    <name evidence="1" type="ORF">KR76_15045</name>
</gene>
<evidence type="ECO:0000313" key="1">
    <source>
        <dbReference type="EMBL" id="AIY17750.2"/>
    </source>
</evidence>
<dbReference type="PROSITE" id="PS00202">
    <property type="entry name" value="RUBREDOXIN"/>
    <property type="match status" value="1"/>
</dbReference>
<accession>A0A0A1DQT2</accession>
<dbReference type="STRING" id="2045.KR76_15045"/>
<keyword evidence="2" id="KW-1185">Reference proteome</keyword>
<sequence>MLTAIATVELAWACPDCGAPAGVECNELCPSAAVQLAEQTEAELAETGCHHDAVTAAADGCYCLGTSGRAAA</sequence>
<dbReference type="KEGG" id="psim:KR76_15045"/>
<dbReference type="AlphaFoldDB" id="A0A0A1DQT2"/>
<protein>
    <submittedName>
        <fullName evidence="1">Uncharacterized protein</fullName>
    </submittedName>
</protein>
<dbReference type="GO" id="GO:0046872">
    <property type="term" value="F:metal ion binding"/>
    <property type="evidence" value="ECO:0007669"/>
    <property type="project" value="InterPro"/>
</dbReference>
<dbReference type="Proteomes" id="UP000030300">
    <property type="component" value="Chromosome"/>
</dbReference>
<dbReference type="RefSeq" id="WP_141267279.1">
    <property type="nucleotide sequence ID" value="NZ_BJMC01000009.1"/>
</dbReference>
<dbReference type="InterPro" id="IPR018527">
    <property type="entry name" value="Rubredoxin_Fe_BS"/>
</dbReference>
<proteinExistence type="predicted"/>